<name>A0A2V5I112_9EURO</name>
<reference evidence="2 3" key="1">
    <citation type="submission" date="2018-02" db="EMBL/GenBank/DDBJ databases">
        <title>The genomes of Aspergillus section Nigri reveals drivers in fungal speciation.</title>
        <authorList>
            <consortium name="DOE Joint Genome Institute"/>
            <person name="Vesth T.C."/>
            <person name="Nybo J."/>
            <person name="Theobald S."/>
            <person name="Brandl J."/>
            <person name="Frisvad J.C."/>
            <person name="Nielsen K.F."/>
            <person name="Lyhne E.K."/>
            <person name="Kogle M.E."/>
            <person name="Kuo A."/>
            <person name="Riley R."/>
            <person name="Clum A."/>
            <person name="Nolan M."/>
            <person name="Lipzen A."/>
            <person name="Salamov A."/>
            <person name="Henrissat B."/>
            <person name="Wiebenga A."/>
            <person name="De vries R.P."/>
            <person name="Grigoriev I.V."/>
            <person name="Mortensen U.H."/>
            <person name="Andersen M.R."/>
            <person name="Baker S.E."/>
        </authorList>
    </citation>
    <scope>NUCLEOTIDE SEQUENCE [LARGE SCALE GENOMIC DNA]</scope>
    <source>
        <strain evidence="2 3">CBS 114.80</strain>
    </source>
</reference>
<evidence type="ECO:0000313" key="2">
    <source>
        <dbReference type="EMBL" id="PYI30419.1"/>
    </source>
</evidence>
<dbReference type="AlphaFoldDB" id="A0A2V5I112"/>
<dbReference type="EMBL" id="KZ825516">
    <property type="protein sequence ID" value="PYI30419.1"/>
    <property type="molecule type" value="Genomic_DNA"/>
</dbReference>
<proteinExistence type="predicted"/>
<keyword evidence="3" id="KW-1185">Reference proteome</keyword>
<feature type="region of interest" description="Disordered" evidence="1">
    <location>
        <begin position="64"/>
        <end position="88"/>
    </location>
</feature>
<evidence type="ECO:0000256" key="1">
    <source>
        <dbReference type="SAM" id="MobiDB-lite"/>
    </source>
</evidence>
<gene>
    <name evidence="2" type="ORF">BP00DRAFT_447539</name>
</gene>
<sequence length="324" mass="35907">MAARLMNLMDSMCRSLEPELTNPRTGSGEKVFLHLFNPQAYVCEGNNAVQSILRGRIKLEDQKSSELELHPPQPRRPAPSNYPKLMSSPANRMRDTLEALSEAFFAASSNMSVTVSNTCRFTELGWKVIDTGVHPTDETAHVSLVIGEELGFVVTSGIIPRRVYPYNGNVSAFMPDRMTAAQEAQDATGNTLEVLQSYGGQLKAMQSNVHMKLYDDLISTAPYARPPASKWKTADTQYQDASTYQNPTNCANPLLDPMQKSGNEHDSEHILELQVFPMFFQYLTAQKLHEDLLLETFLYTGGSHDLDLAKKLQSQVMSALAAAG</sequence>
<dbReference type="Proteomes" id="UP000248817">
    <property type="component" value="Unassembled WGS sequence"/>
</dbReference>
<accession>A0A2V5I112</accession>
<protein>
    <submittedName>
        <fullName evidence="2">Uncharacterized protein</fullName>
    </submittedName>
</protein>
<organism evidence="2 3">
    <name type="scientific">Aspergillus indologenus CBS 114.80</name>
    <dbReference type="NCBI Taxonomy" id="1450541"/>
    <lineage>
        <taxon>Eukaryota</taxon>
        <taxon>Fungi</taxon>
        <taxon>Dikarya</taxon>
        <taxon>Ascomycota</taxon>
        <taxon>Pezizomycotina</taxon>
        <taxon>Eurotiomycetes</taxon>
        <taxon>Eurotiomycetidae</taxon>
        <taxon>Eurotiales</taxon>
        <taxon>Aspergillaceae</taxon>
        <taxon>Aspergillus</taxon>
        <taxon>Aspergillus subgen. Circumdati</taxon>
    </lineage>
</organism>
<evidence type="ECO:0000313" key="3">
    <source>
        <dbReference type="Proteomes" id="UP000248817"/>
    </source>
</evidence>